<feature type="domain" description="S1 motif" evidence="11">
    <location>
        <begin position="838"/>
        <end position="910"/>
    </location>
</feature>
<protein>
    <recommendedName>
        <fullName evidence="8">rRNA biogenesis protein RRP5</fullName>
    </recommendedName>
    <alternativeName>
        <fullName evidence="9">Ribosomal RNA-processing protein 5</fullName>
    </alternativeName>
</protein>
<dbReference type="InterPro" id="IPR045209">
    <property type="entry name" value="Rrp5"/>
</dbReference>
<feature type="compositionally biased region" description="Polar residues" evidence="10">
    <location>
        <begin position="11"/>
        <end position="26"/>
    </location>
</feature>
<dbReference type="GO" id="GO:0003723">
    <property type="term" value="F:RNA binding"/>
    <property type="evidence" value="ECO:0007669"/>
    <property type="project" value="TreeGrafter"/>
</dbReference>
<dbReference type="SUPFAM" id="SSF50249">
    <property type="entry name" value="Nucleic acid-binding proteins"/>
    <property type="match status" value="12"/>
</dbReference>
<feature type="domain" description="S1 motif" evidence="11">
    <location>
        <begin position="733"/>
        <end position="808"/>
    </location>
</feature>
<proteinExistence type="predicted"/>
<dbReference type="SMART" id="SM00386">
    <property type="entry name" value="HAT"/>
    <property type="match status" value="4"/>
</dbReference>
<dbReference type="InterPro" id="IPR003107">
    <property type="entry name" value="HAT"/>
</dbReference>
<accession>A0A5E8C516</accession>
<feature type="compositionally biased region" description="Polar residues" evidence="10">
    <location>
        <begin position="76"/>
        <end position="85"/>
    </location>
</feature>
<feature type="compositionally biased region" description="Acidic residues" evidence="10">
    <location>
        <begin position="1521"/>
        <end position="1537"/>
    </location>
</feature>
<keyword evidence="4" id="KW-0597">Phosphoprotein</keyword>
<feature type="compositionally biased region" description="Basic and acidic residues" evidence="10">
    <location>
        <begin position="30"/>
        <end position="41"/>
    </location>
</feature>
<dbReference type="InterPro" id="IPR057302">
    <property type="entry name" value="Rrp5_S1"/>
</dbReference>
<feature type="region of interest" description="Disordered" evidence="10">
    <location>
        <begin position="1"/>
        <end position="63"/>
    </location>
</feature>
<evidence type="ECO:0000256" key="2">
    <source>
        <dbReference type="ARBA" id="ARBA00022517"/>
    </source>
</evidence>
<dbReference type="CDD" id="cd05708">
    <property type="entry name" value="S1_Rrp5_repeat_sc12"/>
    <property type="match status" value="1"/>
</dbReference>
<keyword evidence="13" id="KW-1185">Reference proteome</keyword>
<dbReference type="RefSeq" id="XP_031856030.1">
    <property type="nucleotide sequence ID" value="XM_032000139.1"/>
</dbReference>
<evidence type="ECO:0000256" key="1">
    <source>
        <dbReference type="ARBA" id="ARBA00004604"/>
    </source>
</evidence>
<feature type="region of interest" description="Disordered" evidence="10">
    <location>
        <begin position="75"/>
        <end position="105"/>
    </location>
</feature>
<feature type="region of interest" description="Disordered" evidence="10">
    <location>
        <begin position="183"/>
        <end position="212"/>
    </location>
</feature>
<reference evidence="12 13" key="1">
    <citation type="submission" date="2019-09" db="EMBL/GenBank/DDBJ databases">
        <authorList>
            <person name="Brejova B."/>
        </authorList>
    </citation>
    <scope>NUCLEOTIDE SEQUENCE [LARGE SCALE GENOMIC DNA]</scope>
</reference>
<feature type="domain" description="S1 motif" evidence="11">
    <location>
        <begin position="264"/>
        <end position="335"/>
    </location>
</feature>
<feature type="compositionally biased region" description="Acidic residues" evidence="10">
    <location>
        <begin position="1434"/>
        <end position="1491"/>
    </location>
</feature>
<keyword evidence="6" id="KW-0539">Nucleus</keyword>
<evidence type="ECO:0000256" key="10">
    <source>
        <dbReference type="SAM" id="MobiDB-lite"/>
    </source>
</evidence>
<dbReference type="InterPro" id="IPR011990">
    <property type="entry name" value="TPR-like_helical_dom_sf"/>
</dbReference>
<feature type="compositionally biased region" description="Basic residues" evidence="10">
    <location>
        <begin position="1541"/>
        <end position="1550"/>
    </location>
</feature>
<feature type="domain" description="S1 motif" evidence="11">
    <location>
        <begin position="1359"/>
        <end position="1430"/>
    </location>
</feature>
<feature type="region of interest" description="Disordered" evidence="10">
    <location>
        <begin position="1432"/>
        <end position="1500"/>
    </location>
</feature>
<comment type="function">
    <text evidence="7">Involved in the biogenesis of rRNA. Required for the formation of 18S and 5.8S rRNA.</text>
</comment>
<dbReference type="FunFam" id="2.40.50.140:FF:000196">
    <property type="entry name" value="rRNA biogenesis protein RRP5"/>
    <property type="match status" value="1"/>
</dbReference>
<gene>
    <name evidence="12" type="ORF">SAPINGB_P005425</name>
</gene>
<feature type="domain" description="S1 motif" evidence="11">
    <location>
        <begin position="356"/>
        <end position="434"/>
    </location>
</feature>
<sequence>MAVPVKRKRSASTNSNVKSEGGKSSTAQAKKPEAAPREKKQSVLGDDSAFPRGGGSVLTPLEMKQAANEAVKDVLFSNNKPTTAPRSDAGAEGPKKKRKSNPLAAKKAKVFSNGKKSFSASNDEEISKIEYLNYAGLTQGTHILGQIAKIKPLELVISLPNSLVGYVPITNISTQLSKILEQQDEDVDMSSDDEEENESKSKANSNTSEPPALDTLFKVGQFVKTTVVSTTSPYSGTAEKRHIELSIDPAQVNADLSKEDYLPGMAIQGSVTSIEDHGLILDIGSKDGISGFISNKDLKLSFGVSIPQSPVVGQVLLLTIISVSGNGRTLTLTSNPLAQKVPLLTSVESIKSVSAGVVVDATITDVRPNGIFVNIYDHATGTIPLSHIPGYSTSNSEDENAKREKFVIGDRIKARVINTLPHLDKGYNVSLSLLPHILELKSPFSGADAGSDPLEALPVGQIIENAKVVDVELNRGIFLDVHYQGLKGYAHITKLSDTSKPNALGPTLGPYRVGTVHRARILDYSYMDNLYKLSLQESVLKREFLNIAEIPVGAVTQVTVSNILPTGDIVVSLSDGIKGFVPSLYVSDVKLAFPEKKYKTGSKVKARVISIDLVKNRLKLTLKKTYVNYTEPIISSYTESSVGVKTIATVTSIKAGGIIVEFFNNTRAFIHRSEISEAFVSNTKDHFRLGQTVNVRILEVDVENERMLATCRTYNSADNAEIEAELEKIQPGKTIVSGNVVEKAGDSIILDIQPQKIRGILNFKHLSDDSSDEKKRALLKKVQVGQTLDELLVLDKDQKKKLVILTSKPSIVKTAKEIKEATNGARGLPASLDDVQVGQRLYGFISNVTAATGVFVSFASKLTALAPKSELFNSNTFVKDPTQYFNTFSTVACTVLSVDPSAKKFIVSLKDSSVKTGNAEDDEEAINIAKQRGALNPVDTTIKKLLDYKVGRLTKARILGITNTHVNLEFADNQLGRIDISEVYDKFEDIENHKKPLEKFLEGNEIDVRIIGTFNAKSAKSLAVTRPDAISIVLECSCKPSLTTANTSKFIKLEASEEDGVSALEKIEVGSVHTAFVHHLEDDLVFVNITPKLTGNIAAVDMSTDLEKIKNLRKEFPEGCALQVSVLKKLEPKTEESESNKNKNAARNTLILSTRTSAPLFDTIDESLAGLVTPAEIIKKSGLKLTVRISGVLVATLHYADIVDDYSGLDAKLKTLEVGSFLNVKIVEVDVPNQKIFASCRPSLFDSKKKTMNKYIGSFNDLKAGETVEGFISNIANSGIFVELGHSVVARVQIKNVSDAFLADWKRGFVVKQKVKGVILSVDSKTGKADLSLKQSHLDGEGLDDAATGNKTFEELQVGDVFDGRIKRILEYGIFVKLNGTKNVDGLCHISEIADVPVTDIEKLFSVGDKVKAKVLAIDEKKKRLSLGLKASYFDEDEEDEDEDEDEEDEEDEDDEDEDKDEEMLDVNSDDDSDEDSDNEEEEEDSDDEDKNLDPASLEGLAAGSGLSASFDWSASLFDDDEAGEAQDSDAEDDEDEKETRRARRNRKRTNINVEDKTAELNTRAPQSAKDYERLLVSKPNSSVVWISYMAFQLQLNEVEKAREIAERALKTISFRDEQEKLNVWIALLNMEANFGTPGTVKDAFKRALQFMDSKTVYLKMANIYQAAGNIEEAGQVMKDCCKKLAKEDASLWSKYGEIYYKEAAVPSKSATEREELLEKARGVLDKAQNMLNHMIHEKYVNATRALAEVVAQFAKYEYQYGEVERGRSLFEGLLALYKKRVDLWGVYIDFEIKYNVAPAVASSGKKSVSKEVRADLLERRKSVESLFERLVGSGTEVKGDGTPTVKLSLKQAKFFFKKWLGFESDFGDSKAVEYVKAKAADYVSKYTAAKEASKIHESRLKNVEGSDDDESDEEESGDEDSEMEDDSEDEE</sequence>
<feature type="compositionally biased region" description="Acidic residues" evidence="10">
    <location>
        <begin position="183"/>
        <end position="197"/>
    </location>
</feature>
<feature type="region of interest" description="Disordered" evidence="10">
    <location>
        <begin position="1892"/>
        <end position="1932"/>
    </location>
</feature>
<comment type="subcellular location">
    <subcellularLocation>
        <location evidence="1">Nucleus</location>
        <location evidence="1">Nucleolus</location>
    </subcellularLocation>
</comment>
<evidence type="ECO:0000256" key="4">
    <source>
        <dbReference type="ARBA" id="ARBA00022553"/>
    </source>
</evidence>
<feature type="region of interest" description="Disordered" evidence="10">
    <location>
        <begin position="1521"/>
        <end position="1565"/>
    </location>
</feature>
<feature type="compositionally biased region" description="Basic and acidic residues" evidence="10">
    <location>
        <begin position="1892"/>
        <end position="1905"/>
    </location>
</feature>
<keyword evidence="2" id="KW-0690">Ribosome biogenesis</keyword>
<evidence type="ECO:0000313" key="13">
    <source>
        <dbReference type="Proteomes" id="UP000398389"/>
    </source>
</evidence>
<dbReference type="GeneID" id="43584239"/>
<dbReference type="PANTHER" id="PTHR23270:SF10">
    <property type="entry name" value="PROTEIN RRP5 HOMOLOG"/>
    <property type="match status" value="1"/>
</dbReference>
<evidence type="ECO:0000256" key="7">
    <source>
        <dbReference type="ARBA" id="ARBA00055575"/>
    </source>
</evidence>
<dbReference type="Gene3D" id="2.40.50.140">
    <property type="entry name" value="Nucleic acid-binding proteins"/>
    <property type="match status" value="9"/>
</dbReference>
<organism evidence="12 13">
    <name type="scientific">Magnusiomyces paraingens</name>
    <dbReference type="NCBI Taxonomy" id="2606893"/>
    <lineage>
        <taxon>Eukaryota</taxon>
        <taxon>Fungi</taxon>
        <taxon>Dikarya</taxon>
        <taxon>Ascomycota</taxon>
        <taxon>Saccharomycotina</taxon>
        <taxon>Dipodascomycetes</taxon>
        <taxon>Dipodascales</taxon>
        <taxon>Dipodascaceae</taxon>
        <taxon>Magnusiomyces</taxon>
    </lineage>
</organism>
<dbReference type="OrthoDB" id="412781at2759"/>
<dbReference type="Pfam" id="PF00575">
    <property type="entry name" value="S1"/>
    <property type="match status" value="4"/>
</dbReference>
<dbReference type="FunFam" id="2.40.50.140:FF:000103">
    <property type="entry name" value="protein RRP5 homolog"/>
    <property type="match status" value="3"/>
</dbReference>
<feature type="compositionally biased region" description="Basic residues" evidence="10">
    <location>
        <begin position="1"/>
        <end position="10"/>
    </location>
</feature>
<dbReference type="GO" id="GO:0032040">
    <property type="term" value="C:small-subunit processome"/>
    <property type="evidence" value="ECO:0007669"/>
    <property type="project" value="TreeGrafter"/>
</dbReference>
<dbReference type="EMBL" id="CABVLU010000004">
    <property type="protein sequence ID" value="VVT56938.1"/>
    <property type="molecule type" value="Genomic_DNA"/>
</dbReference>
<evidence type="ECO:0000256" key="9">
    <source>
        <dbReference type="ARBA" id="ARBA00076674"/>
    </source>
</evidence>
<dbReference type="FunFam" id="2.40.50.140:FF:000155">
    <property type="entry name" value="rRNA biogenesis protein RRP5"/>
    <property type="match status" value="1"/>
</dbReference>
<feature type="compositionally biased region" description="Acidic residues" evidence="10">
    <location>
        <begin position="1906"/>
        <end position="1932"/>
    </location>
</feature>
<evidence type="ECO:0000256" key="8">
    <source>
        <dbReference type="ARBA" id="ARBA00073619"/>
    </source>
</evidence>
<dbReference type="GO" id="GO:0006364">
    <property type="term" value="P:rRNA processing"/>
    <property type="evidence" value="ECO:0007669"/>
    <property type="project" value="UniProtKB-KW"/>
</dbReference>
<evidence type="ECO:0000256" key="5">
    <source>
        <dbReference type="ARBA" id="ARBA00022737"/>
    </source>
</evidence>
<dbReference type="Pfam" id="PF23459">
    <property type="entry name" value="S1_RRP5"/>
    <property type="match status" value="1"/>
</dbReference>
<evidence type="ECO:0000259" key="11">
    <source>
        <dbReference type="PROSITE" id="PS50126"/>
    </source>
</evidence>
<feature type="domain" description="S1 motif" evidence="11">
    <location>
        <begin position="951"/>
        <end position="1025"/>
    </location>
</feature>
<dbReference type="Gene3D" id="1.25.40.10">
    <property type="entry name" value="Tetratricopeptide repeat domain"/>
    <property type="match status" value="2"/>
</dbReference>
<dbReference type="SUPFAM" id="SSF48452">
    <property type="entry name" value="TPR-like"/>
    <property type="match status" value="2"/>
</dbReference>
<dbReference type="InterPro" id="IPR003029">
    <property type="entry name" value="S1_domain"/>
</dbReference>
<evidence type="ECO:0000256" key="6">
    <source>
        <dbReference type="ARBA" id="ARBA00023242"/>
    </source>
</evidence>
<feature type="domain" description="S1 motif" evidence="11">
    <location>
        <begin position="1265"/>
        <end position="1334"/>
    </location>
</feature>
<feature type="domain" description="S1 motif" evidence="11">
    <location>
        <begin position="140"/>
        <end position="248"/>
    </location>
</feature>
<feature type="domain" description="S1 motif" evidence="11">
    <location>
        <begin position="1070"/>
        <end position="1155"/>
    </location>
</feature>
<dbReference type="Proteomes" id="UP000398389">
    <property type="component" value="Unassembled WGS sequence"/>
</dbReference>
<dbReference type="InterPro" id="IPR048059">
    <property type="entry name" value="Rrp5_S1_rpt_hs1_sc1"/>
</dbReference>
<dbReference type="PANTHER" id="PTHR23270">
    <property type="entry name" value="PROGRAMMED CELL DEATH PROTEIN 11 PRE-RRNA PROCESSING PROTEIN RRP5"/>
    <property type="match status" value="1"/>
</dbReference>
<feature type="domain" description="S1 motif" evidence="11">
    <location>
        <begin position="1170"/>
        <end position="1241"/>
    </location>
</feature>
<keyword evidence="3" id="KW-0698">rRNA processing</keyword>
<feature type="domain" description="S1 motif" evidence="11">
    <location>
        <begin position="553"/>
        <end position="623"/>
    </location>
</feature>
<dbReference type="FunFam" id="2.40.50.140:FF:000159">
    <property type="entry name" value="rRNA biogenesis protein rrp5"/>
    <property type="match status" value="1"/>
</dbReference>
<evidence type="ECO:0000313" key="12">
    <source>
        <dbReference type="EMBL" id="VVT56938.1"/>
    </source>
</evidence>
<dbReference type="SMART" id="SM00316">
    <property type="entry name" value="S1"/>
    <property type="match status" value="13"/>
</dbReference>
<dbReference type="CDD" id="cd05693">
    <property type="entry name" value="S1_Rrp5_repeat_hs1_sc1"/>
    <property type="match status" value="1"/>
</dbReference>
<dbReference type="InterPro" id="IPR012340">
    <property type="entry name" value="NA-bd_OB-fold"/>
</dbReference>
<feature type="domain" description="S1 motif" evidence="11">
    <location>
        <begin position="643"/>
        <end position="712"/>
    </location>
</feature>
<evidence type="ECO:0000256" key="3">
    <source>
        <dbReference type="ARBA" id="ARBA00022552"/>
    </source>
</evidence>
<feature type="domain" description="S1 motif" evidence="11">
    <location>
        <begin position="460"/>
        <end position="536"/>
    </location>
</feature>
<dbReference type="PROSITE" id="PS50126">
    <property type="entry name" value="S1"/>
    <property type="match status" value="13"/>
</dbReference>
<name>A0A5E8C516_9ASCO</name>
<keyword evidence="5" id="KW-0677">Repeat</keyword>